<dbReference type="EMBL" id="MLHW01000009">
    <property type="protein sequence ID" value="OHT52227.1"/>
    <property type="molecule type" value="Genomic_DNA"/>
</dbReference>
<protein>
    <submittedName>
        <fullName evidence="1">Uncharacterized protein</fullName>
    </submittedName>
</protein>
<dbReference type="Proteomes" id="UP000180113">
    <property type="component" value="Unassembled WGS sequence"/>
</dbReference>
<accession>A0AB73N8L9</accession>
<comment type="caution">
    <text evidence="1">The sequence shown here is derived from an EMBL/GenBank/DDBJ whole genome shotgun (WGS) entry which is preliminary data.</text>
</comment>
<reference evidence="1 2" key="1">
    <citation type="submission" date="2016-10" db="EMBL/GenBank/DDBJ databases">
        <title>Evaluation of Human, Animal and Environmental Mycobacterium chelonae Isolates by Core Genome Phylogenomic Analysis, Targeted Gene Comparison, and Anti-microbial Susceptibility Patterns: A Tale of Mistaken Identities.</title>
        <authorList>
            <person name="Fogelson S.B."/>
            <person name="Camus A.C."/>
            <person name="Lorenz W."/>
            <person name="Vasireddy R."/>
            <person name="Vasireddy S."/>
            <person name="Smith T."/>
            <person name="Brown-Elliott B.A."/>
            <person name="Wallace R.J.Jr."/>
            <person name="Hasan N.A."/>
            <person name="Reischl U."/>
            <person name="Sanchez S."/>
        </authorList>
    </citation>
    <scope>NUCLEOTIDE SEQUENCE [LARGE SCALE GENOMIC DNA]</scope>
    <source>
        <strain evidence="1 2">42895</strain>
    </source>
</reference>
<evidence type="ECO:0000313" key="1">
    <source>
        <dbReference type="EMBL" id="OHT52227.1"/>
    </source>
</evidence>
<dbReference type="AlphaFoldDB" id="A0AB73N8L9"/>
<gene>
    <name evidence="1" type="ORF">BKG62_15780</name>
</gene>
<organism evidence="1 2">
    <name type="scientific">Mycobacteroides chelonae</name>
    <name type="common">Mycobacterium chelonae</name>
    <dbReference type="NCBI Taxonomy" id="1774"/>
    <lineage>
        <taxon>Bacteria</taxon>
        <taxon>Bacillati</taxon>
        <taxon>Actinomycetota</taxon>
        <taxon>Actinomycetes</taxon>
        <taxon>Mycobacteriales</taxon>
        <taxon>Mycobacteriaceae</taxon>
        <taxon>Mycobacteroides</taxon>
    </lineage>
</organism>
<proteinExistence type="predicted"/>
<name>A0AB73N8L9_MYCCH</name>
<evidence type="ECO:0000313" key="2">
    <source>
        <dbReference type="Proteomes" id="UP000180113"/>
    </source>
</evidence>
<sequence>MDSVSQLLTQTRRECGAATGQRSDHHAIHGFKCGEHLGGNMPESTRHPMAHYRAAYRFPDDQTDLGTLSLGWCRTHTATLQMNHQVGVGSSNSTLDGLPEFG</sequence>